<organism evidence="1 2">
    <name type="scientific">Photobacterium frigidiphilum</name>
    <dbReference type="NCBI Taxonomy" id="264736"/>
    <lineage>
        <taxon>Bacteria</taxon>
        <taxon>Pseudomonadati</taxon>
        <taxon>Pseudomonadota</taxon>
        <taxon>Gammaproteobacteria</taxon>
        <taxon>Vibrionales</taxon>
        <taxon>Vibrionaceae</taxon>
        <taxon>Photobacterium</taxon>
    </lineage>
</organism>
<dbReference type="InterPro" id="IPR019630">
    <property type="entry name" value="DUF2496_YbaM-rel"/>
</dbReference>
<dbReference type="RefSeq" id="WP_107241213.1">
    <property type="nucleotide sequence ID" value="NZ_PYMJ01000001.1"/>
</dbReference>
<sequence length="58" mass="6440">MSKDIRTKDKTPSSLSDAPEDVQLAVDLIYLLESNDIKPEIALAALEIVKKDLESKIQ</sequence>
<reference evidence="1 2" key="1">
    <citation type="submission" date="2018-01" db="EMBL/GenBank/DDBJ databases">
        <title>Whole genome sequencing of Histamine producing bacteria.</title>
        <authorList>
            <person name="Butler K."/>
        </authorList>
    </citation>
    <scope>NUCLEOTIDE SEQUENCE [LARGE SCALE GENOMIC DNA]</scope>
    <source>
        <strain evidence="1 2">JCM 12947</strain>
    </source>
</reference>
<keyword evidence="2" id="KW-1185">Reference proteome</keyword>
<dbReference type="NCBIfam" id="NF008266">
    <property type="entry name" value="PRK11038.1"/>
    <property type="match status" value="1"/>
</dbReference>
<accession>A0A2T3JRR7</accession>
<evidence type="ECO:0000313" key="2">
    <source>
        <dbReference type="Proteomes" id="UP000240987"/>
    </source>
</evidence>
<evidence type="ECO:0000313" key="1">
    <source>
        <dbReference type="EMBL" id="PSU51781.1"/>
    </source>
</evidence>
<dbReference type="EMBL" id="PYMJ01000001">
    <property type="protein sequence ID" value="PSU51781.1"/>
    <property type="molecule type" value="Genomic_DNA"/>
</dbReference>
<evidence type="ECO:0008006" key="3">
    <source>
        <dbReference type="Google" id="ProtNLM"/>
    </source>
</evidence>
<gene>
    <name evidence="1" type="ORF">C9J12_01260</name>
</gene>
<dbReference type="Proteomes" id="UP000240987">
    <property type="component" value="Unassembled WGS sequence"/>
</dbReference>
<dbReference type="Pfam" id="PF10689">
    <property type="entry name" value="DUF2496"/>
    <property type="match status" value="1"/>
</dbReference>
<name>A0A2T3JRR7_9GAMM</name>
<dbReference type="AlphaFoldDB" id="A0A2T3JRR7"/>
<comment type="caution">
    <text evidence="1">The sequence shown here is derived from an EMBL/GenBank/DDBJ whole genome shotgun (WGS) entry which is preliminary data.</text>
</comment>
<proteinExistence type="predicted"/>
<dbReference type="OrthoDB" id="6197868at2"/>
<protein>
    <recommendedName>
        <fullName evidence="3">Primosomal protein</fullName>
    </recommendedName>
</protein>